<dbReference type="PANTHER" id="PTHR47019:SF1">
    <property type="entry name" value="LIPID II FLIPPASE MURJ"/>
    <property type="match status" value="1"/>
</dbReference>
<dbReference type="RefSeq" id="WP_098503940.1">
    <property type="nucleotide sequence ID" value="NZ_PDJQ01000001.1"/>
</dbReference>
<dbReference type="GO" id="GO:0015648">
    <property type="term" value="F:lipid-linked peptidoglycan transporter activity"/>
    <property type="evidence" value="ECO:0007669"/>
    <property type="project" value="UniProtKB-UniRule"/>
</dbReference>
<dbReference type="Pfam" id="PF03023">
    <property type="entry name" value="MurJ"/>
    <property type="match status" value="1"/>
</dbReference>
<name>A0A2A9HEX3_TEPT2</name>
<feature type="transmembrane region" description="Helical" evidence="8">
    <location>
        <begin position="459"/>
        <end position="482"/>
    </location>
</feature>
<feature type="transmembrane region" description="Helical" evidence="8">
    <location>
        <begin position="426"/>
        <end position="447"/>
    </location>
</feature>
<dbReference type="CDD" id="cd13123">
    <property type="entry name" value="MATE_MurJ_like"/>
    <property type="match status" value="1"/>
</dbReference>
<feature type="transmembrane region" description="Helical" evidence="8">
    <location>
        <begin position="366"/>
        <end position="388"/>
    </location>
</feature>
<feature type="transmembrane region" description="Helical" evidence="8">
    <location>
        <begin position="106"/>
        <end position="130"/>
    </location>
</feature>
<dbReference type="GO" id="GO:0071555">
    <property type="term" value="P:cell wall organization"/>
    <property type="evidence" value="ECO:0007669"/>
    <property type="project" value="UniProtKB-UniRule"/>
</dbReference>
<feature type="transmembrane region" description="Helical" evidence="8">
    <location>
        <begin position="255"/>
        <end position="273"/>
    </location>
</feature>
<evidence type="ECO:0000256" key="2">
    <source>
        <dbReference type="ARBA" id="ARBA00022475"/>
    </source>
</evidence>
<keyword evidence="5 8" id="KW-0573">Peptidoglycan synthesis</keyword>
<comment type="subcellular location">
    <subcellularLocation>
        <location evidence="1 8">Cell membrane</location>
        <topology evidence="1 8">Multi-pass membrane protein</topology>
    </subcellularLocation>
</comment>
<dbReference type="PANTHER" id="PTHR47019">
    <property type="entry name" value="LIPID II FLIPPASE MURJ"/>
    <property type="match status" value="1"/>
</dbReference>
<keyword evidence="8 9" id="KW-0813">Transport</keyword>
<keyword evidence="2 8" id="KW-1003">Cell membrane</keyword>
<dbReference type="NCBIfam" id="TIGR01695">
    <property type="entry name" value="murJ_mviN"/>
    <property type="match status" value="1"/>
</dbReference>
<evidence type="ECO:0000256" key="7">
    <source>
        <dbReference type="ARBA" id="ARBA00023136"/>
    </source>
</evidence>
<dbReference type="PRINTS" id="PR01806">
    <property type="entry name" value="VIRFACTRMVIN"/>
</dbReference>
<accession>A0A2A9HEX3</accession>
<feature type="transmembrane region" description="Helical" evidence="8">
    <location>
        <begin position="150"/>
        <end position="170"/>
    </location>
</feature>
<evidence type="ECO:0000256" key="8">
    <source>
        <dbReference type="HAMAP-Rule" id="MF_02078"/>
    </source>
</evidence>
<dbReference type="AlphaFoldDB" id="A0A2A9HEX3"/>
<evidence type="ECO:0000256" key="1">
    <source>
        <dbReference type="ARBA" id="ARBA00004651"/>
    </source>
</evidence>
<dbReference type="GO" id="GO:0008360">
    <property type="term" value="P:regulation of cell shape"/>
    <property type="evidence" value="ECO:0007669"/>
    <property type="project" value="UniProtKB-UniRule"/>
</dbReference>
<dbReference type="GO" id="GO:0034204">
    <property type="term" value="P:lipid translocation"/>
    <property type="evidence" value="ECO:0007669"/>
    <property type="project" value="TreeGrafter"/>
</dbReference>
<reference evidence="10 11" key="1">
    <citation type="submission" date="2017-09" db="EMBL/GenBank/DDBJ databases">
        <title>Sequencing the genomes of two abundant thermophiles in Great Basin hot springs: Thermocrinis jamiesonii and novel Chloroflexi Thermoflexus hugenholtzii.</title>
        <authorList>
            <person name="Hedlund B."/>
        </authorList>
    </citation>
    <scope>NUCLEOTIDE SEQUENCE [LARGE SCALE GENOMIC DNA]</scope>
    <source>
        <strain evidence="10 11">G233</strain>
    </source>
</reference>
<comment type="similarity">
    <text evidence="8 9">Belongs to the MurJ/MviN family.</text>
</comment>
<comment type="function">
    <text evidence="8 9">Involved in peptidoglycan biosynthesis. Transports lipid-linked peptidoglycan precursors from the inner to the outer leaflet of the cytoplasmic membrane.</text>
</comment>
<dbReference type="PIRSF" id="PIRSF002869">
    <property type="entry name" value="MviN"/>
    <property type="match status" value="1"/>
</dbReference>
<dbReference type="GO" id="GO:0009252">
    <property type="term" value="P:peptidoglycan biosynthetic process"/>
    <property type="evidence" value="ECO:0007669"/>
    <property type="project" value="UniProtKB-UniRule"/>
</dbReference>
<sequence length="535" mass="55719">MSEAPGATGSPRAALGGGLALAAAIVAFGFVGSRLLGVVRTIVIANAFGASPELDAYNVAFRIPDLIFQVLAGATLGSAFIPVFARKFEREGPPAAWLLASRVLNLVVLATAALCLAAFMLAPVLVPAIAPGLGDDLGRSEKLTGRAVELTRIMLASTLLFAASGMLTGMLNGRERFFLPALAPMLYNLGIIFGAVVLADRWGVNGLAFGVVLGAGMHLGVQVPGVIREGFRYRPTLGWADPAVREVGRLMAPRVVGLAAAQLNFVVTGFFASKVGASAISNMTYAWLLAGLPLALFGMALSTAVFPRLAGQVARDELDALNETVSRVLRLIMFLTVPAALGLALLREPAVVTLLERGAFTRSDSLMTAAALGWYCLGIVPQAGIEIHSRGFYALGDTRTPVALAVLAVAVNLALGALLWDPFGVRGLAFAVGAASWVEWLALYALFVRRTGWGPWPELAGIARIALAGALMGAALAVVSTVLRYDTWVNAAVSSVAGTVVGALAYAAAARTLGVPEFEEVVGRLTARLRRPHAA</sequence>
<feature type="transmembrane region" description="Helical" evidence="8">
    <location>
        <begin position="285"/>
        <end position="307"/>
    </location>
</feature>
<evidence type="ECO:0000256" key="4">
    <source>
        <dbReference type="ARBA" id="ARBA00022960"/>
    </source>
</evidence>
<feature type="transmembrane region" description="Helical" evidence="8">
    <location>
        <begin position="328"/>
        <end position="346"/>
    </location>
</feature>
<feature type="transmembrane region" description="Helical" evidence="8">
    <location>
        <begin position="400"/>
        <end position="420"/>
    </location>
</feature>
<feature type="transmembrane region" description="Helical" evidence="8">
    <location>
        <begin position="177"/>
        <end position="198"/>
    </location>
</feature>
<feature type="transmembrane region" description="Helical" evidence="8">
    <location>
        <begin position="12"/>
        <end position="31"/>
    </location>
</feature>
<evidence type="ECO:0000313" key="10">
    <source>
        <dbReference type="EMBL" id="PFG74564.1"/>
    </source>
</evidence>
<evidence type="ECO:0000256" key="3">
    <source>
        <dbReference type="ARBA" id="ARBA00022692"/>
    </source>
</evidence>
<dbReference type="UniPathway" id="UPA00219"/>
<feature type="transmembrane region" description="Helical" evidence="8">
    <location>
        <begin position="204"/>
        <end position="227"/>
    </location>
</feature>
<keyword evidence="6 8" id="KW-1133">Transmembrane helix</keyword>
<organism evidence="10 11">
    <name type="scientific">Tepidiforma thermophila (strain KCTC 52669 / CGMCC 1.13589 / G233)</name>
    <dbReference type="NCBI Taxonomy" id="2761530"/>
    <lineage>
        <taxon>Bacteria</taxon>
        <taxon>Bacillati</taxon>
        <taxon>Chloroflexota</taxon>
        <taxon>Tepidiformia</taxon>
        <taxon>Tepidiformales</taxon>
        <taxon>Tepidiformaceae</taxon>
        <taxon>Tepidiforma</taxon>
    </lineage>
</organism>
<gene>
    <name evidence="8" type="primary">murJ</name>
    <name evidence="10" type="ORF">A9A59_1797</name>
</gene>
<evidence type="ECO:0000313" key="11">
    <source>
        <dbReference type="Proteomes" id="UP000223071"/>
    </source>
</evidence>
<dbReference type="EMBL" id="PDJQ01000001">
    <property type="protein sequence ID" value="PFG74564.1"/>
    <property type="molecule type" value="Genomic_DNA"/>
</dbReference>
<proteinExistence type="inferred from homology"/>
<dbReference type="HAMAP" id="MF_02078">
    <property type="entry name" value="MurJ_MviN"/>
    <property type="match status" value="1"/>
</dbReference>
<evidence type="ECO:0000256" key="5">
    <source>
        <dbReference type="ARBA" id="ARBA00022984"/>
    </source>
</evidence>
<keyword evidence="8 9" id="KW-0961">Cell wall biogenesis/degradation</keyword>
<dbReference type="InterPro" id="IPR004268">
    <property type="entry name" value="MurJ"/>
</dbReference>
<feature type="transmembrane region" description="Helical" evidence="8">
    <location>
        <begin position="488"/>
        <end position="509"/>
    </location>
</feature>
<keyword evidence="11" id="KW-1185">Reference proteome</keyword>
<evidence type="ECO:0000256" key="6">
    <source>
        <dbReference type="ARBA" id="ARBA00022989"/>
    </source>
</evidence>
<keyword evidence="3 8" id="KW-0812">Transmembrane</keyword>
<keyword evidence="7 8" id="KW-0472">Membrane</keyword>
<dbReference type="GO" id="GO:0005886">
    <property type="term" value="C:plasma membrane"/>
    <property type="evidence" value="ECO:0007669"/>
    <property type="project" value="UniProtKB-SubCell"/>
</dbReference>
<evidence type="ECO:0000256" key="9">
    <source>
        <dbReference type="PIRNR" id="PIRNR002869"/>
    </source>
</evidence>
<dbReference type="InterPro" id="IPR051050">
    <property type="entry name" value="Lipid_II_flippase_MurJ/MviN"/>
</dbReference>
<protein>
    <recommendedName>
        <fullName evidence="8">Probable lipid II flippase MurJ</fullName>
    </recommendedName>
</protein>
<comment type="caution">
    <text evidence="10">The sequence shown here is derived from an EMBL/GenBank/DDBJ whole genome shotgun (WGS) entry which is preliminary data.</text>
</comment>
<feature type="transmembrane region" description="Helical" evidence="8">
    <location>
        <begin position="66"/>
        <end position="85"/>
    </location>
</feature>
<keyword evidence="4 8" id="KW-0133">Cell shape</keyword>
<dbReference type="Proteomes" id="UP000223071">
    <property type="component" value="Unassembled WGS sequence"/>
</dbReference>
<comment type="pathway">
    <text evidence="8">Cell wall biogenesis; peptidoglycan biosynthesis.</text>
</comment>